<feature type="domain" description="Ice-binding protein C-terminal" evidence="3">
    <location>
        <begin position="305"/>
        <end position="329"/>
    </location>
</feature>
<feature type="transmembrane region" description="Helical" evidence="1">
    <location>
        <begin position="308"/>
        <end position="325"/>
    </location>
</feature>
<name>A0A2G9C368_9BURK</name>
<keyword evidence="5" id="KW-1185">Reference proteome</keyword>
<organism evidence="4 5">
    <name type="scientific">Roseateles chitinivorans</name>
    <dbReference type="NCBI Taxonomy" id="2917965"/>
    <lineage>
        <taxon>Bacteria</taxon>
        <taxon>Pseudomonadati</taxon>
        <taxon>Pseudomonadota</taxon>
        <taxon>Betaproteobacteria</taxon>
        <taxon>Burkholderiales</taxon>
        <taxon>Sphaerotilaceae</taxon>
        <taxon>Roseateles</taxon>
    </lineage>
</organism>
<dbReference type="OrthoDB" id="8562739at2"/>
<protein>
    <recommendedName>
        <fullName evidence="3">Ice-binding protein C-terminal domain-containing protein</fullName>
    </recommendedName>
</protein>
<dbReference type="NCBIfam" id="TIGR02595">
    <property type="entry name" value="PEP_CTERM"/>
    <property type="match status" value="1"/>
</dbReference>
<dbReference type="EMBL" id="PEOG01000094">
    <property type="protein sequence ID" value="PIM50853.1"/>
    <property type="molecule type" value="Genomic_DNA"/>
</dbReference>
<feature type="chain" id="PRO_5013789004" description="Ice-binding protein C-terminal domain-containing protein" evidence="2">
    <location>
        <begin position="27"/>
        <end position="330"/>
    </location>
</feature>
<dbReference type="AlphaFoldDB" id="A0A2G9C368"/>
<evidence type="ECO:0000256" key="1">
    <source>
        <dbReference type="SAM" id="Phobius"/>
    </source>
</evidence>
<dbReference type="Pfam" id="PF07589">
    <property type="entry name" value="PEP-CTERM"/>
    <property type="match status" value="1"/>
</dbReference>
<keyword evidence="1" id="KW-0472">Membrane</keyword>
<sequence length="330" mass="34065">MHPLLRNARSLAAAALAVGLSGQALALEITSGKQAVIYRDGAATPAAGPIQGGGSLALGQVDSVNLTVTDNSMGSLLAIGTGWSQASRTSLSNFASASVFLNTLEFERSAYVEVGSSISLTDTFVITCPTCVNGTVAWAGLAVGGNIGQYISTGGFSPWTGRPEGAYETTALNYSTANGATSTGVPPPPWGEPSHTQAGSSYVMYDIQSNGNHSAWEIRDDGAFMFQFVYGEPISFGLHLQSWVTAQVRSGTSGQTDAWALAMANQIDNITFGGVYVTDLDNNPVGNISALSADGYNYALAAAVVPEPGAWALMLGGLAALAVIGRRRRA</sequence>
<keyword evidence="2" id="KW-0732">Signal</keyword>
<dbReference type="RefSeq" id="WP_099863978.1">
    <property type="nucleotide sequence ID" value="NZ_PEOG01000094.1"/>
</dbReference>
<evidence type="ECO:0000259" key="3">
    <source>
        <dbReference type="Pfam" id="PF07589"/>
    </source>
</evidence>
<keyword evidence="1" id="KW-0812">Transmembrane</keyword>
<keyword evidence="1" id="KW-1133">Transmembrane helix</keyword>
<proteinExistence type="predicted"/>
<evidence type="ECO:0000313" key="4">
    <source>
        <dbReference type="EMBL" id="PIM50853.1"/>
    </source>
</evidence>
<dbReference type="InterPro" id="IPR013424">
    <property type="entry name" value="Ice-binding_C"/>
</dbReference>
<evidence type="ECO:0000313" key="5">
    <source>
        <dbReference type="Proteomes" id="UP000231501"/>
    </source>
</evidence>
<comment type="caution">
    <text evidence="4">The sequence shown here is derived from an EMBL/GenBank/DDBJ whole genome shotgun (WGS) entry which is preliminary data.</text>
</comment>
<gene>
    <name evidence="4" type="ORF">CS062_22815</name>
</gene>
<reference evidence="4 5" key="1">
    <citation type="submission" date="2017-11" db="EMBL/GenBank/DDBJ databases">
        <title>Draft genome sequence of Mitsuaria sp. HWN-4.</title>
        <authorList>
            <person name="Gundlapally S.R."/>
        </authorList>
    </citation>
    <scope>NUCLEOTIDE SEQUENCE [LARGE SCALE GENOMIC DNA]</scope>
    <source>
        <strain evidence="4 5">HWN-4</strain>
    </source>
</reference>
<evidence type="ECO:0000256" key="2">
    <source>
        <dbReference type="SAM" id="SignalP"/>
    </source>
</evidence>
<feature type="signal peptide" evidence="2">
    <location>
        <begin position="1"/>
        <end position="26"/>
    </location>
</feature>
<dbReference type="Proteomes" id="UP000231501">
    <property type="component" value="Unassembled WGS sequence"/>
</dbReference>
<accession>A0A2G9C368</accession>